<gene>
    <name evidence="6" type="primary">tssI</name>
    <name evidence="6" type="ORF">H7965_00280</name>
</gene>
<dbReference type="Gene3D" id="2.30.110.50">
    <property type="match status" value="1"/>
</dbReference>
<comment type="similarity">
    <text evidence="2">Belongs to the VgrG protein family.</text>
</comment>
<comment type="caution">
    <text evidence="6">The sequence shown here is derived from an EMBL/GenBank/DDBJ whole genome shotgun (WGS) entry which is preliminary data.</text>
</comment>
<dbReference type="PANTHER" id="PTHR32305">
    <property type="match status" value="1"/>
</dbReference>
<evidence type="ECO:0000313" key="7">
    <source>
        <dbReference type="Proteomes" id="UP000600101"/>
    </source>
</evidence>
<evidence type="ECO:0000259" key="5">
    <source>
        <dbReference type="Pfam" id="PF22178"/>
    </source>
</evidence>
<dbReference type="SUPFAM" id="SSF69279">
    <property type="entry name" value="Phage tail proteins"/>
    <property type="match status" value="2"/>
</dbReference>
<dbReference type="Pfam" id="PF22178">
    <property type="entry name" value="Gp5_trimer_C"/>
    <property type="match status" value="1"/>
</dbReference>
<keyword evidence="3" id="KW-0964">Secreted</keyword>
<name>A0A9X0QVM2_9PROT</name>
<dbReference type="SUPFAM" id="SSF69349">
    <property type="entry name" value="Phage fibre proteins"/>
    <property type="match status" value="1"/>
</dbReference>
<feature type="domain" description="Gp5/Type VI secretion system Vgr protein OB-fold" evidence="4">
    <location>
        <begin position="390"/>
        <end position="457"/>
    </location>
</feature>
<dbReference type="PANTHER" id="PTHR32305:SF15">
    <property type="entry name" value="PROTEIN RHSA-RELATED"/>
    <property type="match status" value="1"/>
</dbReference>
<dbReference type="SUPFAM" id="SSF69255">
    <property type="entry name" value="gp5 N-terminal domain-like"/>
    <property type="match status" value="1"/>
</dbReference>
<proteinExistence type="inferred from homology"/>
<sequence>MVDLLNRHVEIKVTPDPGFKLFFDRMVGTEELGRPFRYEVDLVSTSATKAGLLSILGSKMTVRIKLADETSYRHFNGVITRAAYLGQAQGYERYRFELRPMLWLLSQQVKSRIFQQKTLIDVVEQSLRDAGFGSDFRLDTINASSLPVQEFCVQYRESTFDFVSRLMEEIGVYYYHEHAEGTHRLVLVDDPAKHKLLPGAATIEYFEADHTYRRQEDHVWDWQTTANFSPAAFTQRDFNFETSAADQTTRSRLPPSHSFNSFEVYDYPGGYATPAEGSKLAAIRMQELATARQVAQGEGNVRTLTTGGTFKLKAFGDASQNREHLVTGASYFLTVEETSGGEARDTFRVVFQTVPSDVIYRPRRLTRRPVIQGPQTAMVVGPAGEEIYCDKYGRVKVLFPWDRENTGDENASCWIRVSQPWAGVGFGGMMIPRIKQEVIVEFLEGDPDRPIITGRVYNDAATVPYALPANQTRSTLKTNSSPGGGGFNEIRLEDKKDAEEVFVHAQKDMNIIVLNDQTTTIKKNRTTTIEEVDDTLTVKAGKQTIKVKGDQATTIESGNQTISVDTGNQTTTVKTGNHELKVSAGTSKIDAAQSITLVVGGSKIEVSTSAIKLSLGPSSIELTPAGVKIAGVQAELAGSAMTTISGGIVKIN</sequence>
<evidence type="ECO:0000256" key="1">
    <source>
        <dbReference type="ARBA" id="ARBA00004613"/>
    </source>
</evidence>
<dbReference type="Pfam" id="PF05954">
    <property type="entry name" value="Phage_GPD"/>
    <property type="match status" value="1"/>
</dbReference>
<dbReference type="InterPro" id="IPR006531">
    <property type="entry name" value="Gp5/Vgr_OB"/>
</dbReference>
<reference evidence="6" key="1">
    <citation type="submission" date="2020-08" db="EMBL/GenBank/DDBJ databases">
        <authorList>
            <person name="Hu Y."/>
            <person name="Nguyen S.V."/>
            <person name="Li F."/>
            <person name="Fanning S."/>
        </authorList>
    </citation>
    <scope>NUCLEOTIDE SEQUENCE</scope>
    <source>
        <strain evidence="6">SYSU D8009</strain>
    </source>
</reference>
<dbReference type="Proteomes" id="UP000600101">
    <property type="component" value="Unassembled WGS sequence"/>
</dbReference>
<evidence type="ECO:0000313" key="6">
    <source>
        <dbReference type="EMBL" id="MBC4013743.1"/>
    </source>
</evidence>
<dbReference type="EMBL" id="JACOMF010000001">
    <property type="protein sequence ID" value="MBC4013743.1"/>
    <property type="molecule type" value="Genomic_DNA"/>
</dbReference>
<dbReference type="GO" id="GO:0005576">
    <property type="term" value="C:extracellular region"/>
    <property type="evidence" value="ECO:0007669"/>
    <property type="project" value="UniProtKB-SubCell"/>
</dbReference>
<dbReference type="AlphaFoldDB" id="A0A9X0QVM2"/>
<dbReference type="Pfam" id="PF04717">
    <property type="entry name" value="Phage_base_V"/>
    <property type="match status" value="1"/>
</dbReference>
<dbReference type="NCBIfam" id="TIGR03361">
    <property type="entry name" value="VI_Rhs_Vgr"/>
    <property type="match status" value="1"/>
</dbReference>
<dbReference type="Gene3D" id="3.55.50.10">
    <property type="entry name" value="Baseplate protein-like domains"/>
    <property type="match status" value="1"/>
</dbReference>
<dbReference type="NCBIfam" id="TIGR01646">
    <property type="entry name" value="vgr_GE"/>
    <property type="match status" value="1"/>
</dbReference>
<dbReference type="Gene3D" id="4.10.220.110">
    <property type="match status" value="1"/>
</dbReference>
<dbReference type="Gene3D" id="2.40.50.230">
    <property type="entry name" value="Gp5 N-terminal domain"/>
    <property type="match status" value="1"/>
</dbReference>
<feature type="domain" description="Gp5/Type VI secretion system Vgr C-terminal trimerisation" evidence="5">
    <location>
        <begin position="474"/>
        <end position="583"/>
    </location>
</feature>
<evidence type="ECO:0000256" key="2">
    <source>
        <dbReference type="ARBA" id="ARBA00005558"/>
    </source>
</evidence>
<dbReference type="InterPro" id="IPR054030">
    <property type="entry name" value="Gp5_Vgr_C"/>
</dbReference>
<protein>
    <submittedName>
        <fullName evidence="6">Type VI secretion system tip protein VgrG</fullName>
    </submittedName>
</protein>
<comment type="subcellular location">
    <subcellularLocation>
        <location evidence="1">Secreted</location>
    </subcellularLocation>
</comment>
<dbReference type="InterPro" id="IPR050708">
    <property type="entry name" value="T6SS_VgrG/RHS"/>
</dbReference>
<dbReference type="RefSeq" id="WP_186768520.1">
    <property type="nucleotide sequence ID" value="NZ_JACOMF010000001.1"/>
</dbReference>
<evidence type="ECO:0000256" key="3">
    <source>
        <dbReference type="ARBA" id="ARBA00022525"/>
    </source>
</evidence>
<evidence type="ECO:0000259" key="4">
    <source>
        <dbReference type="Pfam" id="PF04717"/>
    </source>
</evidence>
<accession>A0A9X0QVM2</accession>
<organism evidence="6 7">
    <name type="scientific">Siccirubricoccus deserti</name>
    <dbReference type="NCBI Taxonomy" id="2013562"/>
    <lineage>
        <taxon>Bacteria</taxon>
        <taxon>Pseudomonadati</taxon>
        <taxon>Pseudomonadota</taxon>
        <taxon>Alphaproteobacteria</taxon>
        <taxon>Acetobacterales</taxon>
        <taxon>Roseomonadaceae</taxon>
        <taxon>Siccirubricoccus</taxon>
    </lineage>
</organism>
<dbReference type="InterPro" id="IPR037026">
    <property type="entry name" value="Vgr_OB-fold_dom_sf"/>
</dbReference>
<dbReference type="InterPro" id="IPR006533">
    <property type="entry name" value="T6SS_Vgr_RhsGE"/>
</dbReference>
<keyword evidence="7" id="KW-1185">Reference proteome</keyword>
<dbReference type="InterPro" id="IPR017847">
    <property type="entry name" value="T6SS_RhsGE_Vgr_subset"/>
</dbReference>